<dbReference type="Proteomes" id="UP000033483">
    <property type="component" value="Unassembled WGS sequence"/>
</dbReference>
<evidence type="ECO:0000256" key="1">
    <source>
        <dbReference type="SAM" id="MobiDB-lite"/>
    </source>
</evidence>
<comment type="caution">
    <text evidence="2">The sequence shown here is derived from an EMBL/GenBank/DDBJ whole genome shotgun (WGS) entry which is preliminary data.</text>
</comment>
<gene>
    <name evidence="2" type="ORF">TD95_002788</name>
</gene>
<evidence type="ECO:0000313" key="2">
    <source>
        <dbReference type="EMBL" id="KKA29099.1"/>
    </source>
</evidence>
<organism evidence="2 3">
    <name type="scientific">Thielaviopsis punctulata</name>
    <dbReference type="NCBI Taxonomy" id="72032"/>
    <lineage>
        <taxon>Eukaryota</taxon>
        <taxon>Fungi</taxon>
        <taxon>Dikarya</taxon>
        <taxon>Ascomycota</taxon>
        <taxon>Pezizomycotina</taxon>
        <taxon>Sordariomycetes</taxon>
        <taxon>Hypocreomycetidae</taxon>
        <taxon>Microascales</taxon>
        <taxon>Ceratocystidaceae</taxon>
        <taxon>Thielaviopsis</taxon>
    </lineage>
</organism>
<dbReference type="SUPFAM" id="SSF52047">
    <property type="entry name" value="RNI-like"/>
    <property type="match status" value="1"/>
</dbReference>
<dbReference type="EMBL" id="LAEV01000992">
    <property type="protein sequence ID" value="KKA29099.1"/>
    <property type="molecule type" value="Genomic_DNA"/>
</dbReference>
<reference evidence="2 3" key="1">
    <citation type="submission" date="2015-03" db="EMBL/GenBank/DDBJ databases">
        <authorList>
            <person name="Radwan O."/>
            <person name="Al-Naeli F.A."/>
            <person name="Rendon G.A."/>
            <person name="Fields C."/>
        </authorList>
    </citation>
    <scope>NUCLEOTIDE SEQUENCE [LARGE SCALE GENOMIC DNA]</scope>
    <source>
        <strain evidence="2">CR-DP1</strain>
    </source>
</reference>
<dbReference type="InterPro" id="IPR032675">
    <property type="entry name" value="LRR_dom_sf"/>
</dbReference>
<sequence length="748" mass="81704">MAPLLSDTPPAHPLAHTHAHAHSHSGSSSRSASAQLALSVAADAGSTELSPTNGVFAFQNDNASCDMSPQSTNSLPSPSSRDGSGNGRGSFSSVREDELGPAQSFTCSKTSAFSYALEEAIVDSPVSSSNSSPAPPRDTLYPLPSNIQDCASIASATAAASSPAPAAAAAAAASAAAAAAATVTCLDRRTHTTTTTTTTTTTQNADKMDVISHVWQPATTFRGWKEINLRGKYASKSFSDLQLLNMIWAMPEFPTVEDASENPGAGHSRLELLPIELLGAIIDLLYLETPTNSVTKRNADLIAVLNTSRTLHVATLQTLYRKITIPHSKIFRKFLTAIQKDPFLGTIVQRLDFNHFNPNVLFLTGGERSKAQNLTKDTLLQCLELTPNVREFLAQEHIVDDISPEVINKLFFGLERMQAIDFAGCSGRGFKQVWDEVISDREKWSGCLSVKRLSFHKCMILPPVVYETIFPCLGRLTHLDVSSCRVTDQALLSIPNTARLTHLSLAKCGMVSAESVLNFIANHPSVRDSLVVLNVATDATSHQMFNEDQVSKLLTILPRTLRSLNLKGARMAPRHIDQLLPIVPRLEELGIGRGLTMRDVGRLLCPEKQLDSAPTPPAKHEPPTFHQLRYIDVSDMYTATDLDYLFTRACQVLSTASEPLQVIELSENVAKRMRASHRAVAAHGWAVSEEGARSWLVRKNERQSKSARHQEAYRWWKMGATYWGTRKLPMADCEVGGMYGSFMFARKL</sequence>
<feature type="region of interest" description="Disordered" evidence="1">
    <location>
        <begin position="1"/>
        <end position="36"/>
    </location>
</feature>
<dbReference type="OrthoDB" id="9994419at2759"/>
<feature type="region of interest" description="Disordered" evidence="1">
    <location>
        <begin position="60"/>
        <end position="102"/>
    </location>
</feature>
<dbReference type="AlphaFoldDB" id="A0A0F4ZER7"/>
<protein>
    <recommendedName>
        <fullName evidence="4">F-box domain-containing protein</fullName>
    </recommendedName>
</protein>
<keyword evidence="3" id="KW-1185">Reference proteome</keyword>
<feature type="compositionally biased region" description="Polar residues" evidence="1">
    <location>
        <begin position="60"/>
        <end position="76"/>
    </location>
</feature>
<dbReference type="Gene3D" id="3.80.10.10">
    <property type="entry name" value="Ribonuclease Inhibitor"/>
    <property type="match status" value="1"/>
</dbReference>
<feature type="region of interest" description="Disordered" evidence="1">
    <location>
        <begin position="124"/>
        <end position="143"/>
    </location>
</feature>
<proteinExistence type="predicted"/>
<feature type="compositionally biased region" description="Low complexity" evidence="1">
    <location>
        <begin position="77"/>
        <end position="93"/>
    </location>
</feature>
<evidence type="ECO:0008006" key="4">
    <source>
        <dbReference type="Google" id="ProtNLM"/>
    </source>
</evidence>
<evidence type="ECO:0000313" key="3">
    <source>
        <dbReference type="Proteomes" id="UP000033483"/>
    </source>
</evidence>
<accession>A0A0F4ZER7</accession>
<name>A0A0F4ZER7_9PEZI</name>
<feature type="compositionally biased region" description="Low complexity" evidence="1">
    <location>
        <begin position="24"/>
        <end position="36"/>
    </location>
</feature>